<protein>
    <submittedName>
        <fullName evidence="2">Uncharacterized protein</fullName>
    </submittedName>
</protein>
<gene>
    <name evidence="2" type="ORF">Hsar01_03972</name>
</gene>
<sequence length="45" mass="5345">MVPGERRVVNFPREETTTGEKRSKDRMEAWVARHLDAGFRTEELR</sequence>
<keyword evidence="3" id="KW-1185">Reference proteome</keyword>
<dbReference type="Proteomes" id="UP001476282">
    <property type="component" value="Unassembled WGS sequence"/>
</dbReference>
<evidence type="ECO:0000313" key="3">
    <source>
        <dbReference type="Proteomes" id="UP001476282"/>
    </source>
</evidence>
<dbReference type="EMBL" id="BAABRI010000033">
    <property type="protein sequence ID" value="GAA5484726.1"/>
    <property type="molecule type" value="Genomic_DNA"/>
</dbReference>
<accession>A0ABP9UWF6</accession>
<comment type="caution">
    <text evidence="2">The sequence shown here is derived from an EMBL/GenBank/DDBJ whole genome shotgun (WGS) entry which is preliminary data.</text>
</comment>
<organism evidence="2 3">
    <name type="scientific">Haloferula sargassicola</name>
    <dbReference type="NCBI Taxonomy" id="490096"/>
    <lineage>
        <taxon>Bacteria</taxon>
        <taxon>Pseudomonadati</taxon>
        <taxon>Verrucomicrobiota</taxon>
        <taxon>Verrucomicrobiia</taxon>
        <taxon>Verrucomicrobiales</taxon>
        <taxon>Verrucomicrobiaceae</taxon>
        <taxon>Haloferula</taxon>
    </lineage>
</organism>
<name>A0ABP9UWF6_9BACT</name>
<evidence type="ECO:0000313" key="2">
    <source>
        <dbReference type="EMBL" id="GAA5484726.1"/>
    </source>
</evidence>
<proteinExistence type="predicted"/>
<feature type="region of interest" description="Disordered" evidence="1">
    <location>
        <begin position="1"/>
        <end position="25"/>
    </location>
</feature>
<evidence type="ECO:0000256" key="1">
    <source>
        <dbReference type="SAM" id="MobiDB-lite"/>
    </source>
</evidence>
<reference evidence="2 3" key="1">
    <citation type="submission" date="2024-02" db="EMBL/GenBank/DDBJ databases">
        <title>Haloferula sargassicola NBRC 104335.</title>
        <authorList>
            <person name="Ichikawa N."/>
            <person name="Katano-Makiyama Y."/>
            <person name="Hidaka K."/>
        </authorList>
    </citation>
    <scope>NUCLEOTIDE SEQUENCE [LARGE SCALE GENOMIC DNA]</scope>
    <source>
        <strain evidence="2 3">NBRC 104335</strain>
    </source>
</reference>